<dbReference type="Pfam" id="PF15782">
    <property type="entry name" value="GREB1_N"/>
    <property type="match status" value="1"/>
</dbReference>
<feature type="compositionally biased region" description="Polar residues" evidence="6">
    <location>
        <begin position="1183"/>
        <end position="1198"/>
    </location>
</feature>
<dbReference type="PANTHER" id="PTHR15720:SF13">
    <property type="entry name" value="PROTEIN GREB1"/>
    <property type="match status" value="1"/>
</dbReference>
<evidence type="ECO:0000256" key="6">
    <source>
        <dbReference type="SAM" id="MobiDB-lite"/>
    </source>
</evidence>
<feature type="region of interest" description="Disordered" evidence="6">
    <location>
        <begin position="674"/>
        <end position="714"/>
    </location>
</feature>
<dbReference type="Proteomes" id="UP001497482">
    <property type="component" value="Chromosome 4"/>
</dbReference>
<proteinExistence type="inferred from homology"/>
<evidence type="ECO:0000313" key="13">
    <source>
        <dbReference type="Proteomes" id="UP001497482"/>
    </source>
</evidence>
<feature type="compositionally biased region" description="Polar residues" evidence="6">
    <location>
        <begin position="311"/>
        <end position="332"/>
    </location>
</feature>
<dbReference type="InterPro" id="IPR046926">
    <property type="entry name" value="GREB1_N"/>
</dbReference>
<feature type="domain" description="GREB1-like C-terminal" evidence="8">
    <location>
        <begin position="1827"/>
        <end position="1990"/>
    </location>
</feature>
<dbReference type="InterPro" id="IPR048657">
    <property type="entry name" value="GREB1-like_cpSF2"/>
</dbReference>
<gene>
    <name evidence="12" type="ORF">KC01_LOCUS31472</name>
</gene>
<feature type="region of interest" description="Disordered" evidence="6">
    <location>
        <begin position="290"/>
        <end position="357"/>
    </location>
</feature>
<evidence type="ECO:0000256" key="4">
    <source>
        <dbReference type="ARBA" id="ARBA00022989"/>
    </source>
</evidence>
<feature type="compositionally biased region" description="Polar residues" evidence="6">
    <location>
        <begin position="290"/>
        <end position="303"/>
    </location>
</feature>
<evidence type="ECO:0000259" key="10">
    <source>
        <dbReference type="Pfam" id="PF20691"/>
    </source>
</evidence>
<evidence type="ECO:0000259" key="9">
    <source>
        <dbReference type="Pfam" id="PF20688"/>
    </source>
</evidence>
<dbReference type="GO" id="GO:0016020">
    <property type="term" value="C:membrane"/>
    <property type="evidence" value="ECO:0007669"/>
    <property type="project" value="UniProtKB-SubCell"/>
</dbReference>
<protein>
    <recommendedName>
        <fullName evidence="14">Growth regulating estrogen receptor binding 1</fullName>
    </recommendedName>
</protein>
<feature type="domain" description="GREB1-like second" evidence="9">
    <location>
        <begin position="531"/>
        <end position="651"/>
    </location>
</feature>
<keyword evidence="4" id="KW-1133">Transmembrane helix</keyword>
<reference evidence="12 13" key="1">
    <citation type="submission" date="2024-04" db="EMBL/GenBank/DDBJ databases">
        <authorList>
            <person name="Waldvogel A.-M."/>
            <person name="Schoenle A."/>
        </authorList>
    </citation>
    <scope>NUCLEOTIDE SEQUENCE [LARGE SCALE GENOMIC DNA]</scope>
</reference>
<evidence type="ECO:0000259" key="11">
    <source>
        <dbReference type="Pfam" id="PF20692"/>
    </source>
</evidence>
<evidence type="ECO:0000256" key="3">
    <source>
        <dbReference type="ARBA" id="ARBA00022692"/>
    </source>
</evidence>
<dbReference type="EMBL" id="OZ035826">
    <property type="protein sequence ID" value="CAL1603865.1"/>
    <property type="molecule type" value="Genomic_DNA"/>
</dbReference>
<feature type="region of interest" description="Disordered" evidence="6">
    <location>
        <begin position="79"/>
        <end position="123"/>
    </location>
</feature>
<evidence type="ECO:0000256" key="2">
    <source>
        <dbReference type="ARBA" id="ARBA00009148"/>
    </source>
</evidence>
<evidence type="ECO:0000259" key="8">
    <source>
        <dbReference type="Pfam" id="PF20267"/>
    </source>
</evidence>
<feature type="domain" description="GREB1 N-terminal" evidence="7">
    <location>
        <begin position="92"/>
        <end position="246"/>
    </location>
</feature>
<dbReference type="Pfam" id="PF20692">
    <property type="entry name" value="cpSF2-GREB1"/>
    <property type="match status" value="1"/>
</dbReference>
<dbReference type="InterPro" id="IPR028422">
    <property type="entry name" value="GREB1"/>
</dbReference>
<evidence type="ECO:0000313" key="12">
    <source>
        <dbReference type="EMBL" id="CAL1603865.1"/>
    </source>
</evidence>
<evidence type="ECO:0000259" key="7">
    <source>
        <dbReference type="Pfam" id="PF15782"/>
    </source>
</evidence>
<sequence>MTHAALSRDCGETLLTCCIHSHTLPEQKKPQTQRAPMGNSYAGQLRTTRFEEVLHNSIEASLRSNTIVPRPVFAQLYLETERPPTQNGRAGNNDDDDEEEGSDSNSPPLPYQMKPAPEGSCTTDGTDGFCQAGRDLRLASLASAPLDVPSGFILVGVKSQSLQDNVLVCAVDHRFLPDEQGCNALLGFLGNCMGCGQQGFRYFTEFANHINLKLSTQPKKQKHLKYHLFRNTNGVLVKGAPICWKGHDGRVRQLESNFFEGQITVGVPPSNVALTHQTVGYTGSHVDQVNQSADASHSLQNGSDLVPPLNPTSLNQAGPGRATTTVVPTNSGPPKKRHKGWSPDSSSANTVSENAAKPSTQIAVPQITNGVRAEIETLLNSSPAPLPSVPVPGLSVIVPDELLHIARLQPVVFKGHGALPPFTGNTCDTLVSSLLHSCYLSSQTLPRVYQHYGPSPIQPLSTEMQILLTVYYLVQLGPEQVPLIEDLEQIFMRSWRESHLSEIRQYQQPQTPAAQVRHYGLEASSLLSGIPQHLSLSPQGQQPLTPSQLPWLAQLAASSCGEGLVVLQGTSLAQGLQLTFSKLMDGQLKNTSYVVIIVTRPGLETQSCVVVTGKHQCRALAESMFSPTEGLKEINQQLSTGFAQELIQYCNGLGQDGDMDSILNCATFDGMESSPLKNNQEASAKSLKNTPSPKDKHGQKDPPGAHSKDPRGKERVNSLKDICTEYFVQWREVRPIQLAVARKLLSHVCAIADSSTQNLDLGSFDRVSFLILVPPSEVTFQQTVLHLWSSGVLRELSGIDQECVCPRDVERYVVKMDGSAQAQIDRLIQEAHSNSYTLYILIHDHAHWDVSSATYSGSDCGLGLVDQLINSRHVRDSPNILILHVTSFPFSLQTQYTRISPYNEIHWPSAFSNDVDLYHERTRYFGVSELIESARSGGSLPLMRYDSSFESMATALEERFPKLHSAVIRTIVLIQHYCIALMAASGRINSSHNLHKHTSVETLEIVQSLLSAAQQCPAHHGHMVLLRIPSLALAAWAHQRLSRVRRRLGLEDSFEIILGNPNHSLNIGQTFIDRIKIWLKIEEPEWVPRTYLELEALPCILILSGAEPLGESLPRSLKYCDLRVISCSYLQRTTLEQELGLAAYLVQTDSRPPNNNGPRSDSLESDAEKLSSSENEEDEGQDSENSPLSSNLRTQSCGDSADPSPCQSSSSIQKGSPDTVLTLAPSQTKLLPQLSSQSLSTSHPPPYPSQPQSQIQPLAPAAAVASAQTAQPVPPQCQKSKSSSPDSRSSSPNLSCSWARGVTRPPSVLLPRALYDVITASDSSGLPRCTTFLPHISVAWASSFRPLLSKMMTCTEQSLYYRQWTVPRSYHMDTSNRTESRCDNFHPRRLLLSGPPQVGKTGAYLHFLGILSRMLIRLMEVDIYDEEDINCFFQAEAAQCHSSNAHWPKTDVMQTMPFDYNIHDPKYEDISAVYCPGFSPSTDRPPLRQEDMYLRRRTSRIKLSKYAAYNTYHHCEQCHQYLGFNPRYQIYESSLHAFTFTHLMLGEEIQLYFIIPKSKEHYFSFNKHGGQLEGMRLPLASDWSPDSIKSPIFTPTTGRHEHGLFNLFHAMDGASHLHILVVKEYEMAVYKKYWPNHIMLILPTVFNGAGIGAAHFLIKELSYHNLELERSRRSEGAGPTGDVWPFIILADDSCVMWNAVDVDARNVPVEHSVSLKQVLQHMEACPDLTHYSLCGIRKWSSHGLTSYKQMGQFSRGHLHDFLLLNVDRSQSVQYDQKRFTCHDVDFTLRLHSAGLLLCRFNSFSVMKKQIAIGGYRTFIIKTKMTDVPTSVGPSQYVCAPDSKHLFLATPAQLLLEKYLQHTSLKLFPLSIKNYAHPVLSVDCYLNLGPEVTVCFVSSRPHAINITTTGLLFSGLLLCFADSFVSPSFLKKFSFLKGATLCVIGADRSSLRHTVGRLELEEEWRFRLSDEFQTANSKEDRPLFFLTGKHI</sequence>
<organism evidence="12 13">
    <name type="scientific">Knipowitschia caucasica</name>
    <name type="common">Caucasian dwarf goby</name>
    <name type="synonym">Pomatoschistus caucasicus</name>
    <dbReference type="NCBI Taxonomy" id="637954"/>
    <lineage>
        <taxon>Eukaryota</taxon>
        <taxon>Metazoa</taxon>
        <taxon>Chordata</taxon>
        <taxon>Craniata</taxon>
        <taxon>Vertebrata</taxon>
        <taxon>Euteleostomi</taxon>
        <taxon>Actinopterygii</taxon>
        <taxon>Neopterygii</taxon>
        <taxon>Teleostei</taxon>
        <taxon>Neoteleostei</taxon>
        <taxon>Acanthomorphata</taxon>
        <taxon>Gobiaria</taxon>
        <taxon>Gobiiformes</taxon>
        <taxon>Gobioidei</taxon>
        <taxon>Gobiidae</taxon>
        <taxon>Gobiinae</taxon>
        <taxon>Knipowitschia</taxon>
    </lineage>
</organism>
<feature type="domain" description="TET-Associated Glycosyltransferase" evidence="10">
    <location>
        <begin position="1591"/>
        <end position="1811"/>
    </location>
</feature>
<feature type="compositionally biased region" description="Polar residues" evidence="6">
    <location>
        <begin position="343"/>
        <end position="357"/>
    </location>
</feature>
<keyword evidence="3" id="KW-0812">Transmembrane</keyword>
<dbReference type="Pfam" id="PF20688">
    <property type="entry name" value="GREB1_2nd"/>
    <property type="match status" value="2"/>
</dbReference>
<comment type="subcellular location">
    <subcellularLocation>
        <location evidence="1">Membrane</location>
        <topology evidence="1">Single-pass membrane protein</topology>
    </subcellularLocation>
</comment>
<feature type="compositionally biased region" description="Low complexity" evidence="6">
    <location>
        <begin position="1250"/>
        <end position="1297"/>
    </location>
</feature>
<dbReference type="PANTHER" id="PTHR15720">
    <property type="entry name" value="GREB1-RELATED"/>
    <property type="match status" value="1"/>
</dbReference>
<feature type="domain" description="GREB1-like circularly permuted SF2 helicase" evidence="11">
    <location>
        <begin position="732"/>
        <end position="1426"/>
    </location>
</feature>
<accession>A0AAV2LRT6</accession>
<feature type="region of interest" description="Disordered" evidence="6">
    <location>
        <begin position="1234"/>
        <end position="1298"/>
    </location>
</feature>
<evidence type="ECO:0008006" key="14">
    <source>
        <dbReference type="Google" id="ProtNLM"/>
    </source>
</evidence>
<keyword evidence="5" id="KW-0472">Membrane</keyword>
<feature type="compositionally biased region" description="Polar residues" evidence="6">
    <location>
        <begin position="675"/>
        <end position="692"/>
    </location>
</feature>
<dbReference type="InterPro" id="IPR046927">
    <property type="entry name" value="GREB1-like_C"/>
</dbReference>
<feature type="compositionally biased region" description="Acidic residues" evidence="6">
    <location>
        <begin position="93"/>
        <end position="102"/>
    </location>
</feature>
<dbReference type="InterPro" id="IPR049100">
    <property type="entry name" value="TAGT"/>
</dbReference>
<dbReference type="Pfam" id="PF20691">
    <property type="entry name" value="TAGT"/>
    <property type="match status" value="1"/>
</dbReference>
<feature type="region of interest" description="Disordered" evidence="6">
    <location>
        <begin position="1148"/>
        <end position="1219"/>
    </location>
</feature>
<keyword evidence="13" id="KW-1185">Reference proteome</keyword>
<feature type="compositionally biased region" description="Polar residues" evidence="6">
    <location>
        <begin position="1148"/>
        <end position="1159"/>
    </location>
</feature>
<name>A0AAV2LRT6_KNICA</name>
<evidence type="ECO:0000256" key="5">
    <source>
        <dbReference type="ARBA" id="ARBA00023136"/>
    </source>
</evidence>
<evidence type="ECO:0000256" key="1">
    <source>
        <dbReference type="ARBA" id="ARBA00004167"/>
    </source>
</evidence>
<dbReference type="Pfam" id="PF20267">
    <property type="entry name" value="GREB1_C"/>
    <property type="match status" value="1"/>
</dbReference>
<feature type="domain" description="GREB1-like second" evidence="9">
    <location>
        <begin position="329"/>
        <end position="518"/>
    </location>
</feature>
<dbReference type="InterPro" id="IPR048659">
    <property type="entry name" value="GREB1-like_2nd"/>
</dbReference>
<feature type="compositionally biased region" description="Low complexity" evidence="6">
    <location>
        <begin position="1199"/>
        <end position="1218"/>
    </location>
</feature>
<comment type="similarity">
    <text evidence="2">Belongs to the GREB1 family.</text>
</comment>